<keyword evidence="1" id="KW-0472">Membrane</keyword>
<organism evidence="2 3">
    <name type="scientific">Paramecium octaurelia</name>
    <dbReference type="NCBI Taxonomy" id="43137"/>
    <lineage>
        <taxon>Eukaryota</taxon>
        <taxon>Sar</taxon>
        <taxon>Alveolata</taxon>
        <taxon>Ciliophora</taxon>
        <taxon>Intramacronucleata</taxon>
        <taxon>Oligohymenophorea</taxon>
        <taxon>Peniculida</taxon>
        <taxon>Parameciidae</taxon>
        <taxon>Paramecium</taxon>
    </lineage>
</organism>
<evidence type="ECO:0000256" key="1">
    <source>
        <dbReference type="SAM" id="Phobius"/>
    </source>
</evidence>
<accession>A0A8S1Y6N4</accession>
<keyword evidence="3" id="KW-1185">Reference proteome</keyword>
<comment type="caution">
    <text evidence="2">The sequence shown here is derived from an EMBL/GenBank/DDBJ whole genome shotgun (WGS) entry which is preliminary data.</text>
</comment>
<dbReference type="Proteomes" id="UP000683925">
    <property type="component" value="Unassembled WGS sequence"/>
</dbReference>
<evidence type="ECO:0000313" key="3">
    <source>
        <dbReference type="Proteomes" id="UP000683925"/>
    </source>
</evidence>
<gene>
    <name evidence="2" type="ORF">POCTA_138.1.T1410114</name>
</gene>
<feature type="transmembrane region" description="Helical" evidence="1">
    <location>
        <begin position="85"/>
        <end position="105"/>
    </location>
</feature>
<keyword evidence="1" id="KW-1133">Transmembrane helix</keyword>
<dbReference type="OrthoDB" id="294447at2759"/>
<evidence type="ECO:0000313" key="2">
    <source>
        <dbReference type="EMBL" id="CAD8207592.1"/>
    </source>
</evidence>
<dbReference type="OMA" id="FFARCYW"/>
<feature type="transmembrane region" description="Helical" evidence="1">
    <location>
        <begin position="31"/>
        <end position="48"/>
    </location>
</feature>
<reference evidence="2" key="1">
    <citation type="submission" date="2021-01" db="EMBL/GenBank/DDBJ databases">
        <authorList>
            <consortium name="Genoscope - CEA"/>
            <person name="William W."/>
        </authorList>
    </citation>
    <scope>NUCLEOTIDE SEQUENCE</scope>
</reference>
<proteinExistence type="predicted"/>
<dbReference type="EMBL" id="CAJJDP010000142">
    <property type="protein sequence ID" value="CAD8207592.1"/>
    <property type="molecule type" value="Genomic_DNA"/>
</dbReference>
<name>A0A8S1Y6N4_PAROT</name>
<keyword evidence="1" id="KW-0812">Transmembrane</keyword>
<protein>
    <submittedName>
        <fullName evidence="2">Uncharacterized protein</fullName>
    </submittedName>
</protein>
<feature type="transmembrane region" description="Helical" evidence="1">
    <location>
        <begin position="60"/>
        <end position="79"/>
    </location>
</feature>
<dbReference type="AlphaFoldDB" id="A0A8S1Y6N4"/>
<sequence>MLKLIQPILDCAFYMTFGIYFSGQTNYEQCYRIFALVASLYYILFFLPYKFNKINLSSRLVSICTGGIGIISFILSVFLSYEDVFFARCYWTTLAISTVIGTYLVKTKMKSE</sequence>